<evidence type="ECO:0000259" key="5">
    <source>
        <dbReference type="PROSITE" id="PS50893"/>
    </source>
</evidence>
<dbReference type="EMBL" id="JBEOZY010000019">
    <property type="protein sequence ID" value="MER6166695.1"/>
    <property type="molecule type" value="Genomic_DNA"/>
</dbReference>
<dbReference type="Proteomes" id="UP001496720">
    <property type="component" value="Unassembled WGS sequence"/>
</dbReference>
<organism evidence="6 7">
    <name type="scientific">Streptomyces violaceorubidus</name>
    <dbReference type="NCBI Taxonomy" id="284042"/>
    <lineage>
        <taxon>Bacteria</taxon>
        <taxon>Bacillati</taxon>
        <taxon>Actinomycetota</taxon>
        <taxon>Actinomycetes</taxon>
        <taxon>Kitasatosporales</taxon>
        <taxon>Streptomycetaceae</taxon>
        <taxon>Streptomyces</taxon>
    </lineage>
</organism>
<evidence type="ECO:0000313" key="7">
    <source>
        <dbReference type="Proteomes" id="UP001496720"/>
    </source>
</evidence>
<dbReference type="InterPro" id="IPR017871">
    <property type="entry name" value="ABC_transporter-like_CS"/>
</dbReference>
<evidence type="ECO:0000313" key="6">
    <source>
        <dbReference type="EMBL" id="MER6166695.1"/>
    </source>
</evidence>
<dbReference type="Gene3D" id="3.40.50.300">
    <property type="entry name" value="P-loop containing nucleotide triphosphate hydrolases"/>
    <property type="match status" value="1"/>
</dbReference>
<dbReference type="PANTHER" id="PTHR43335:SF2">
    <property type="entry name" value="ABC TRANSPORTER, ATP-BINDING PROTEIN"/>
    <property type="match status" value="1"/>
</dbReference>
<dbReference type="InterPro" id="IPR003439">
    <property type="entry name" value="ABC_transporter-like_ATP-bd"/>
</dbReference>
<evidence type="ECO:0000256" key="2">
    <source>
        <dbReference type="ARBA" id="ARBA00022448"/>
    </source>
</evidence>
<dbReference type="PROSITE" id="PS50893">
    <property type="entry name" value="ABC_TRANSPORTER_2"/>
    <property type="match status" value="1"/>
</dbReference>
<keyword evidence="3" id="KW-0547">Nucleotide-binding</keyword>
<dbReference type="PROSITE" id="PS00211">
    <property type="entry name" value="ABC_TRANSPORTER_1"/>
    <property type="match status" value="1"/>
</dbReference>
<reference evidence="6 7" key="1">
    <citation type="submission" date="2024-06" db="EMBL/GenBank/DDBJ databases">
        <title>The Natural Products Discovery Center: Release of the First 8490 Sequenced Strains for Exploring Actinobacteria Biosynthetic Diversity.</title>
        <authorList>
            <person name="Kalkreuter E."/>
            <person name="Kautsar S.A."/>
            <person name="Yang D."/>
            <person name="Bader C.D."/>
            <person name="Teijaro C.N."/>
            <person name="Fluegel L."/>
            <person name="Davis C.M."/>
            <person name="Simpson J.R."/>
            <person name="Lauterbach L."/>
            <person name="Steele A.D."/>
            <person name="Gui C."/>
            <person name="Meng S."/>
            <person name="Li G."/>
            <person name="Viehrig K."/>
            <person name="Ye F."/>
            <person name="Su P."/>
            <person name="Kiefer A.F."/>
            <person name="Nichols A."/>
            <person name="Cepeda A.J."/>
            <person name="Yan W."/>
            <person name="Fan B."/>
            <person name="Jiang Y."/>
            <person name="Adhikari A."/>
            <person name="Zheng C.-J."/>
            <person name="Schuster L."/>
            <person name="Cowan T.M."/>
            <person name="Smanski M.J."/>
            <person name="Chevrette M.G."/>
            <person name="De Carvalho L.P.S."/>
            <person name="Shen B."/>
        </authorList>
    </citation>
    <scope>NUCLEOTIDE SEQUENCE [LARGE SCALE GENOMIC DNA]</scope>
    <source>
        <strain evidence="6 7">NPDC001615</strain>
    </source>
</reference>
<comment type="similarity">
    <text evidence="1">Belongs to the ABC transporter superfamily.</text>
</comment>
<dbReference type="InterPro" id="IPR003593">
    <property type="entry name" value="AAA+_ATPase"/>
</dbReference>
<feature type="domain" description="ABC transporter" evidence="5">
    <location>
        <begin position="3"/>
        <end position="232"/>
    </location>
</feature>
<dbReference type="RefSeq" id="WP_352148288.1">
    <property type="nucleotide sequence ID" value="NZ_JBEOZY010000019.1"/>
</dbReference>
<gene>
    <name evidence="6" type="ORF">ABT188_19370</name>
</gene>
<dbReference type="Pfam" id="PF00005">
    <property type="entry name" value="ABC_tran"/>
    <property type="match status" value="1"/>
</dbReference>
<dbReference type="GO" id="GO:0005524">
    <property type="term" value="F:ATP binding"/>
    <property type="evidence" value="ECO:0007669"/>
    <property type="project" value="UniProtKB-KW"/>
</dbReference>
<accession>A0ABV1SYA1</accession>
<dbReference type="PANTHER" id="PTHR43335">
    <property type="entry name" value="ABC TRANSPORTER, ATP-BINDING PROTEIN"/>
    <property type="match status" value="1"/>
</dbReference>
<keyword evidence="2" id="KW-0813">Transport</keyword>
<proteinExistence type="inferred from homology"/>
<keyword evidence="4 6" id="KW-0067">ATP-binding</keyword>
<keyword evidence="7" id="KW-1185">Reference proteome</keyword>
<dbReference type="InterPro" id="IPR027417">
    <property type="entry name" value="P-loop_NTPase"/>
</dbReference>
<evidence type="ECO:0000256" key="3">
    <source>
        <dbReference type="ARBA" id="ARBA00022741"/>
    </source>
</evidence>
<evidence type="ECO:0000256" key="4">
    <source>
        <dbReference type="ARBA" id="ARBA00022840"/>
    </source>
</evidence>
<comment type="caution">
    <text evidence="6">The sequence shown here is derived from an EMBL/GenBank/DDBJ whole genome shotgun (WGS) entry which is preliminary data.</text>
</comment>
<dbReference type="SMART" id="SM00382">
    <property type="entry name" value="AAA"/>
    <property type="match status" value="1"/>
</dbReference>
<evidence type="ECO:0000256" key="1">
    <source>
        <dbReference type="ARBA" id="ARBA00005417"/>
    </source>
</evidence>
<protein>
    <submittedName>
        <fullName evidence="6">ATP-binding cassette domain-containing protein</fullName>
    </submittedName>
</protein>
<dbReference type="SUPFAM" id="SSF52540">
    <property type="entry name" value="P-loop containing nucleoside triphosphate hydrolases"/>
    <property type="match status" value="1"/>
</dbReference>
<name>A0ABV1SYA1_9ACTN</name>
<sequence length="249" mass="26845">MTLQLASCTYTYRRRRGPILKDLTYRLPSGLTVLLGPNGAGKSTLLKLAASVIRPSTGRVTLNGLPAGTKKFREAVAWMPQDIVSLPSMTSREYVAYAGWLKGMNRKDAWRQARRALDRVQLTDKANVKSGQLSGGQLRRVGVAAALVHDAQVLLLDEPTAGMDPHQRRVFRDLLAGLVIEGVQILLSTHDVADLAEEAHHVTVLNAGQILQHGTTEDFLALTPSGTVQGRAAEAAYTALLTHHGGSGL</sequence>